<proteinExistence type="predicted"/>
<name>A0A382GQ67_9ZZZZ</name>
<dbReference type="AlphaFoldDB" id="A0A382GQ67"/>
<dbReference type="SUPFAM" id="SSF102588">
    <property type="entry name" value="LmbE-like"/>
    <property type="match status" value="1"/>
</dbReference>
<dbReference type="EMBL" id="UINC01056790">
    <property type="protein sequence ID" value="SVB77238.1"/>
    <property type="molecule type" value="Genomic_DNA"/>
</dbReference>
<evidence type="ECO:0000313" key="1">
    <source>
        <dbReference type="EMBL" id="SVB77238.1"/>
    </source>
</evidence>
<feature type="non-terminal residue" evidence="1">
    <location>
        <position position="36"/>
    </location>
</feature>
<dbReference type="Gene3D" id="3.40.50.10320">
    <property type="entry name" value="LmbE-like"/>
    <property type="match status" value="1"/>
</dbReference>
<organism evidence="1">
    <name type="scientific">marine metagenome</name>
    <dbReference type="NCBI Taxonomy" id="408172"/>
    <lineage>
        <taxon>unclassified sequences</taxon>
        <taxon>metagenomes</taxon>
        <taxon>ecological metagenomes</taxon>
    </lineage>
</organism>
<evidence type="ECO:0008006" key="2">
    <source>
        <dbReference type="Google" id="ProtNLM"/>
    </source>
</evidence>
<reference evidence="1" key="1">
    <citation type="submission" date="2018-05" db="EMBL/GenBank/DDBJ databases">
        <authorList>
            <person name="Lanie J.A."/>
            <person name="Ng W.-L."/>
            <person name="Kazmierczak K.M."/>
            <person name="Andrzejewski T.M."/>
            <person name="Davidsen T.M."/>
            <person name="Wayne K.J."/>
            <person name="Tettelin H."/>
            <person name="Glass J.I."/>
            <person name="Rusch D."/>
            <person name="Podicherti R."/>
            <person name="Tsui H.-C.T."/>
            <person name="Winkler M.E."/>
        </authorList>
    </citation>
    <scope>NUCLEOTIDE SEQUENCE</scope>
</reference>
<dbReference type="InterPro" id="IPR024078">
    <property type="entry name" value="LmbE-like_dom_sf"/>
</dbReference>
<protein>
    <recommendedName>
        <fullName evidence="2">PIG-L family deacetylase</fullName>
    </recommendedName>
</protein>
<gene>
    <name evidence="1" type="ORF">METZ01_LOCUS230092</name>
</gene>
<sequence length="36" mass="3945">MENYNSFPVPERALVITPHPDDSELGCGGTVATWIK</sequence>
<accession>A0A382GQ67</accession>